<name>A0A9N7N982_STRHE</name>
<organism evidence="2 3">
    <name type="scientific">Striga hermonthica</name>
    <name type="common">Purple witchweed</name>
    <name type="synonym">Buchnera hermonthica</name>
    <dbReference type="NCBI Taxonomy" id="68872"/>
    <lineage>
        <taxon>Eukaryota</taxon>
        <taxon>Viridiplantae</taxon>
        <taxon>Streptophyta</taxon>
        <taxon>Embryophyta</taxon>
        <taxon>Tracheophyta</taxon>
        <taxon>Spermatophyta</taxon>
        <taxon>Magnoliopsida</taxon>
        <taxon>eudicotyledons</taxon>
        <taxon>Gunneridae</taxon>
        <taxon>Pentapetalae</taxon>
        <taxon>asterids</taxon>
        <taxon>lamiids</taxon>
        <taxon>Lamiales</taxon>
        <taxon>Orobanchaceae</taxon>
        <taxon>Buchnereae</taxon>
        <taxon>Striga</taxon>
    </lineage>
</organism>
<comment type="caution">
    <text evidence="2">The sequence shown here is derived from an EMBL/GenBank/DDBJ whole genome shotgun (WGS) entry which is preliminary data.</text>
</comment>
<dbReference type="EMBL" id="CACSLK010026087">
    <property type="protein sequence ID" value="CAA0825792.1"/>
    <property type="molecule type" value="Genomic_DNA"/>
</dbReference>
<feature type="compositionally biased region" description="Basic and acidic residues" evidence="1">
    <location>
        <begin position="129"/>
        <end position="139"/>
    </location>
</feature>
<dbReference type="AlphaFoldDB" id="A0A9N7N982"/>
<reference evidence="2" key="1">
    <citation type="submission" date="2019-12" db="EMBL/GenBank/DDBJ databases">
        <authorList>
            <person name="Scholes J."/>
        </authorList>
    </citation>
    <scope>NUCLEOTIDE SEQUENCE</scope>
</reference>
<dbReference type="CDD" id="cd09272">
    <property type="entry name" value="RNase_HI_RT_Ty1"/>
    <property type="match status" value="1"/>
</dbReference>
<evidence type="ECO:0000313" key="3">
    <source>
        <dbReference type="Proteomes" id="UP001153555"/>
    </source>
</evidence>
<proteinExistence type="predicted"/>
<keyword evidence="3" id="KW-1185">Reference proteome</keyword>
<accession>A0A9N7N982</accession>
<evidence type="ECO:0000256" key="1">
    <source>
        <dbReference type="SAM" id="MobiDB-lite"/>
    </source>
</evidence>
<protein>
    <submittedName>
        <fullName evidence="2">Uncharacterized protein</fullName>
    </submittedName>
</protein>
<feature type="compositionally biased region" description="Acidic residues" evidence="1">
    <location>
        <begin position="110"/>
        <end position="121"/>
    </location>
</feature>
<evidence type="ECO:0000313" key="2">
    <source>
        <dbReference type="EMBL" id="CAA0825792.1"/>
    </source>
</evidence>
<sequence>MEYPDDDNTMQKYVGLDISNTRIMRPADSVEAQIDEIERTEEEEDVALYSDSQSAIHLVKNPAFHSQTKHIEVKYHFIWQLLEKKMLQLKKIRGDRNPADMLTKARVDGATEDEDVDDATEEVAGTTEVVDHPSGRDDDNRILRRTSSHGGQRCFIPTRQVVRTFSALRRPQASCPTVYRELLGRTSRATPSFIASYQAFLGLHPFHPRAALSFIARKMNTNQVVVHPMKASSLQTEAVGTCCYRERG</sequence>
<dbReference type="OrthoDB" id="2551793at2759"/>
<gene>
    <name evidence="2" type="ORF">SHERM_22530</name>
</gene>
<dbReference type="Proteomes" id="UP001153555">
    <property type="component" value="Unassembled WGS sequence"/>
</dbReference>
<feature type="region of interest" description="Disordered" evidence="1">
    <location>
        <begin position="108"/>
        <end position="139"/>
    </location>
</feature>